<name>A0A0F5FJ95_9HYPH</name>
<dbReference type="Pfam" id="PF00590">
    <property type="entry name" value="TP_methylase"/>
    <property type="match status" value="1"/>
</dbReference>
<dbReference type="Proteomes" id="UP000033649">
    <property type="component" value="Unassembled WGS sequence"/>
</dbReference>
<evidence type="ECO:0000256" key="2">
    <source>
        <dbReference type="ARBA" id="ARBA00005879"/>
    </source>
</evidence>
<dbReference type="GO" id="GO:0009236">
    <property type="term" value="P:cobalamin biosynthetic process"/>
    <property type="evidence" value="ECO:0007669"/>
    <property type="project" value="UniProtKB-UniRule"/>
</dbReference>
<keyword evidence="3" id="KW-0169">Cobalamin biosynthesis</keyword>
<dbReference type="InterPro" id="IPR035996">
    <property type="entry name" value="4pyrrol_Methylase_sf"/>
</dbReference>
<dbReference type="NCBIfam" id="TIGR01467">
    <property type="entry name" value="cobI_cbiL"/>
    <property type="match status" value="1"/>
</dbReference>
<accession>A0A0F5FJ95</accession>
<evidence type="ECO:0000313" key="9">
    <source>
        <dbReference type="EMBL" id="KKB08974.1"/>
    </source>
</evidence>
<keyword evidence="10" id="KW-1185">Reference proteome</keyword>
<sequence length="251" mass="26847">MSQCVGEAGPVSGKLIGVGTGPGDPELITIKAARAITQADVVAFFAKRGNASNARAIAADHFRPGQIEEALDYPVTTEIHRHDSDYKTQIAAFYSEAALRLAVHLDAGRTVAVLSEGDPLFYGSYMHLHVRLAPQYPTEVIAGITAMSGSWSQAGLPLVQGDDILTILPGTLDQADLVRRLQETDGAVIMKLGRNLPKVRAALCEAGRLDNAVYVERGTMANGHVIRLSDKPDDSAPYFSLILVAGWSTRP</sequence>
<dbReference type="EC" id="2.1.1.130" evidence="9"/>
<dbReference type="PROSITE" id="PS00839">
    <property type="entry name" value="SUMT_1"/>
    <property type="match status" value="1"/>
</dbReference>
<dbReference type="AlphaFoldDB" id="A0A0F5FJ95"/>
<evidence type="ECO:0000313" key="10">
    <source>
        <dbReference type="Proteomes" id="UP000033649"/>
    </source>
</evidence>
<evidence type="ECO:0000256" key="1">
    <source>
        <dbReference type="ARBA" id="ARBA00004953"/>
    </source>
</evidence>
<dbReference type="NCBIfam" id="NF004647">
    <property type="entry name" value="PRK05990.1"/>
    <property type="match status" value="1"/>
</dbReference>
<dbReference type="Gene3D" id="3.40.1010.10">
    <property type="entry name" value="Cobalt-precorrin-4 Transmethylase, Domain 1"/>
    <property type="match status" value="1"/>
</dbReference>
<dbReference type="SUPFAM" id="SSF53790">
    <property type="entry name" value="Tetrapyrrole methylase"/>
    <property type="match status" value="1"/>
</dbReference>
<dbReference type="PANTHER" id="PTHR43467:SF2">
    <property type="entry name" value="COBALT-PRECORRIN-2 C(20)-METHYLTRANSFERASE"/>
    <property type="match status" value="1"/>
</dbReference>
<protein>
    <submittedName>
        <fullName evidence="9">Precorrin-2 C20-methyltransferase</fullName>
        <ecNumber evidence="9">2.1.1.130</ecNumber>
    </submittedName>
</protein>
<dbReference type="EMBL" id="JZEY01000054">
    <property type="protein sequence ID" value="KKB08974.1"/>
    <property type="molecule type" value="Genomic_DNA"/>
</dbReference>
<dbReference type="InterPro" id="IPR014776">
    <property type="entry name" value="4pyrrole_Mease_sub2"/>
</dbReference>
<keyword evidence="5 9" id="KW-0808">Transferase</keyword>
<comment type="similarity">
    <text evidence="2 7">Belongs to the precorrin methyltransferase family.</text>
</comment>
<evidence type="ECO:0000256" key="4">
    <source>
        <dbReference type="ARBA" id="ARBA00022603"/>
    </source>
</evidence>
<dbReference type="UniPathway" id="UPA00148"/>
<dbReference type="PIRSF" id="PIRSF036427">
    <property type="entry name" value="Precrrn-2_mtase"/>
    <property type="match status" value="1"/>
</dbReference>
<feature type="domain" description="Tetrapyrrole methylase" evidence="8">
    <location>
        <begin position="14"/>
        <end position="227"/>
    </location>
</feature>
<dbReference type="PANTHER" id="PTHR43467">
    <property type="entry name" value="COBALT-PRECORRIN-2 C(20)-METHYLTRANSFERASE"/>
    <property type="match status" value="1"/>
</dbReference>
<dbReference type="InterPro" id="IPR014777">
    <property type="entry name" value="4pyrrole_Mease_sub1"/>
</dbReference>
<dbReference type="GO" id="GO:0032259">
    <property type="term" value="P:methylation"/>
    <property type="evidence" value="ECO:0007669"/>
    <property type="project" value="UniProtKB-KW"/>
</dbReference>
<dbReference type="InterPro" id="IPR006364">
    <property type="entry name" value="CobI/CbiL/CobIJ_dom"/>
</dbReference>
<reference evidence="9 10" key="1">
    <citation type="submission" date="2015-03" db="EMBL/GenBank/DDBJ databases">
        <authorList>
            <person name="Hassan Y."/>
            <person name="Lepp D."/>
            <person name="Li X.-Z."/>
            <person name="Zhou T."/>
        </authorList>
    </citation>
    <scope>NUCLEOTIDE SEQUENCE [LARGE SCALE GENOMIC DNA]</scope>
    <source>
        <strain evidence="9 10">IPL18</strain>
    </source>
</reference>
<organism evidence="9 10">
    <name type="scientific">Devosia chinhatensis</name>
    <dbReference type="NCBI Taxonomy" id="429727"/>
    <lineage>
        <taxon>Bacteria</taxon>
        <taxon>Pseudomonadati</taxon>
        <taxon>Pseudomonadota</taxon>
        <taxon>Alphaproteobacteria</taxon>
        <taxon>Hyphomicrobiales</taxon>
        <taxon>Devosiaceae</taxon>
        <taxon>Devosia</taxon>
    </lineage>
</organism>
<proteinExistence type="inferred from homology"/>
<evidence type="ECO:0000259" key="8">
    <source>
        <dbReference type="Pfam" id="PF00590"/>
    </source>
</evidence>
<dbReference type="InterPro" id="IPR012382">
    <property type="entry name" value="CobI/CbiL"/>
</dbReference>
<evidence type="ECO:0000256" key="3">
    <source>
        <dbReference type="ARBA" id="ARBA00022573"/>
    </source>
</evidence>
<evidence type="ECO:0000256" key="6">
    <source>
        <dbReference type="ARBA" id="ARBA00022691"/>
    </source>
</evidence>
<dbReference type="PATRIC" id="fig|429727.3.peg.566"/>
<evidence type="ECO:0000256" key="5">
    <source>
        <dbReference type="ARBA" id="ARBA00022679"/>
    </source>
</evidence>
<keyword evidence="6" id="KW-0949">S-adenosyl-L-methionine</keyword>
<dbReference type="CDD" id="cd11645">
    <property type="entry name" value="Precorrin_2_C20_MT"/>
    <property type="match status" value="1"/>
</dbReference>
<dbReference type="STRING" id="429727.VE26_02720"/>
<comment type="pathway">
    <text evidence="1">Cofactor biosynthesis; adenosylcobalamin biosynthesis.</text>
</comment>
<dbReference type="Gene3D" id="3.30.950.10">
    <property type="entry name" value="Methyltransferase, Cobalt-precorrin-4 Transmethylase, Domain 2"/>
    <property type="match status" value="1"/>
</dbReference>
<dbReference type="InterPro" id="IPR003043">
    <property type="entry name" value="Uropor_MeTrfase_CS"/>
</dbReference>
<evidence type="ECO:0000256" key="7">
    <source>
        <dbReference type="PIRNR" id="PIRNR036427"/>
    </source>
</evidence>
<dbReference type="InterPro" id="IPR000878">
    <property type="entry name" value="4pyrrol_Mease"/>
</dbReference>
<comment type="caution">
    <text evidence="9">The sequence shown here is derived from an EMBL/GenBank/DDBJ whole genome shotgun (WGS) entry which is preliminary data.</text>
</comment>
<gene>
    <name evidence="9" type="ORF">VE26_02720</name>
</gene>
<dbReference type="GO" id="GO:0030788">
    <property type="term" value="F:precorrin-2 C20-methyltransferase activity"/>
    <property type="evidence" value="ECO:0007669"/>
    <property type="project" value="UniProtKB-EC"/>
</dbReference>
<keyword evidence="4 9" id="KW-0489">Methyltransferase</keyword>